<dbReference type="InterPro" id="IPR003368">
    <property type="entry name" value="POMP_repeat"/>
</dbReference>
<evidence type="ECO:0000256" key="3">
    <source>
        <dbReference type="ARBA" id="ARBA00004613"/>
    </source>
</evidence>
<comment type="caution">
    <text evidence="8">The sequence shown here is derived from an EMBL/GenBank/DDBJ whole genome shotgun (WGS) entry which is preliminary data.</text>
</comment>
<gene>
    <name evidence="8" type="ORF">ACHHYP_00441</name>
</gene>
<evidence type="ECO:0008006" key="10">
    <source>
        <dbReference type="Google" id="ProtNLM"/>
    </source>
</evidence>
<sequence>MNSSSTIALLPGNYSGAGNCEISGINVTIRGLGHAPNLLCNSYSQWALAGSVQIENLRFVRTSLTLTNARALLKNVMIEKGVQDRGGCIMATGSSLWVDGVECRESQAHEGGGVYLETTTIAGRAFVVTGNSAGQGGGVFLARHCRWDVIGAAITDNTAKRNGGGLLAEHVEHLELGYSVLSGNSAGQDGGGIFASDTILLATNSTIAHCSTYR</sequence>
<keyword evidence="4" id="KW-0964">Secreted</keyword>
<organism evidence="8 9">
    <name type="scientific">Achlya hypogyna</name>
    <name type="common">Oomycete</name>
    <name type="synonym">Protoachlya hypogyna</name>
    <dbReference type="NCBI Taxonomy" id="1202772"/>
    <lineage>
        <taxon>Eukaryota</taxon>
        <taxon>Sar</taxon>
        <taxon>Stramenopiles</taxon>
        <taxon>Oomycota</taxon>
        <taxon>Saprolegniomycetes</taxon>
        <taxon>Saprolegniales</taxon>
        <taxon>Achlyaceae</taxon>
        <taxon>Achlya</taxon>
    </lineage>
</organism>
<reference evidence="8 9" key="1">
    <citation type="journal article" date="2014" name="Genome Biol. Evol.">
        <title>The secreted proteins of Achlya hypogyna and Thraustotheca clavata identify the ancestral oomycete secretome and reveal gene acquisitions by horizontal gene transfer.</title>
        <authorList>
            <person name="Misner I."/>
            <person name="Blouin N."/>
            <person name="Leonard G."/>
            <person name="Richards T.A."/>
            <person name="Lane C.E."/>
        </authorList>
    </citation>
    <scope>NUCLEOTIDE SEQUENCE [LARGE SCALE GENOMIC DNA]</scope>
    <source>
        <strain evidence="8 9">ATCC 48635</strain>
    </source>
</reference>
<evidence type="ECO:0000256" key="1">
    <source>
        <dbReference type="ARBA" id="ARBA00004196"/>
    </source>
</evidence>
<keyword evidence="7" id="KW-0998">Cell outer membrane</keyword>
<keyword evidence="5" id="KW-0732">Signal</keyword>
<dbReference type="NCBIfam" id="TIGR01376">
    <property type="entry name" value="POMP_repeat"/>
    <property type="match status" value="1"/>
</dbReference>
<keyword evidence="9" id="KW-1185">Reference proteome</keyword>
<dbReference type="InterPro" id="IPR011050">
    <property type="entry name" value="Pectin_lyase_fold/virulence"/>
</dbReference>
<evidence type="ECO:0000256" key="4">
    <source>
        <dbReference type="ARBA" id="ARBA00022525"/>
    </source>
</evidence>
<evidence type="ECO:0000313" key="9">
    <source>
        <dbReference type="Proteomes" id="UP000243579"/>
    </source>
</evidence>
<dbReference type="GO" id="GO:0005576">
    <property type="term" value="C:extracellular region"/>
    <property type="evidence" value="ECO:0007669"/>
    <property type="project" value="UniProtKB-SubCell"/>
</dbReference>
<dbReference type="Proteomes" id="UP000243579">
    <property type="component" value="Unassembled WGS sequence"/>
</dbReference>
<accession>A0A1V9ZAR4</accession>
<dbReference type="AlphaFoldDB" id="A0A1V9ZAR4"/>
<dbReference type="SUPFAM" id="SSF51126">
    <property type="entry name" value="Pectin lyase-like"/>
    <property type="match status" value="1"/>
</dbReference>
<dbReference type="EMBL" id="JNBR01000336">
    <property type="protein sequence ID" value="OQR95085.1"/>
    <property type="molecule type" value="Genomic_DNA"/>
</dbReference>
<evidence type="ECO:0000256" key="6">
    <source>
        <dbReference type="ARBA" id="ARBA00023136"/>
    </source>
</evidence>
<evidence type="ECO:0000256" key="7">
    <source>
        <dbReference type="ARBA" id="ARBA00023237"/>
    </source>
</evidence>
<dbReference type="OrthoDB" id="10687257at2759"/>
<name>A0A1V9ZAR4_ACHHY</name>
<comment type="subcellular location">
    <subcellularLocation>
        <location evidence="1">Cell envelope</location>
    </subcellularLocation>
    <subcellularLocation>
        <location evidence="2">Cell outer membrane</location>
    </subcellularLocation>
    <subcellularLocation>
        <location evidence="3">Secreted</location>
    </subcellularLocation>
</comment>
<proteinExistence type="predicted"/>
<evidence type="ECO:0000313" key="8">
    <source>
        <dbReference type="EMBL" id="OQR95085.1"/>
    </source>
</evidence>
<keyword evidence="6" id="KW-0472">Membrane</keyword>
<evidence type="ECO:0000256" key="5">
    <source>
        <dbReference type="ARBA" id="ARBA00022729"/>
    </source>
</evidence>
<dbReference type="Pfam" id="PF02415">
    <property type="entry name" value="Chlam_PMP"/>
    <property type="match status" value="1"/>
</dbReference>
<protein>
    <recommendedName>
        <fullName evidence="10">Right handed beta helix domain-containing protein</fullName>
    </recommendedName>
</protein>
<evidence type="ECO:0000256" key="2">
    <source>
        <dbReference type="ARBA" id="ARBA00004442"/>
    </source>
</evidence>